<dbReference type="Proteomes" id="UP000831947">
    <property type="component" value="Chromosome"/>
</dbReference>
<comment type="caution">
    <text evidence="3">Lacks conserved residue(s) required for the propagation of feature annotation.</text>
</comment>
<dbReference type="InterPro" id="IPR018321">
    <property type="entry name" value="Glucosamine6P_isomerase_CS"/>
</dbReference>
<dbReference type="PANTHER" id="PTHR11280">
    <property type="entry name" value="GLUCOSAMINE-6-PHOSPHATE ISOMERASE"/>
    <property type="match status" value="1"/>
</dbReference>
<feature type="active site" description="Proton acceptor; for enolization step" evidence="3">
    <location>
        <position position="62"/>
    </location>
</feature>
<dbReference type="NCBIfam" id="TIGR00502">
    <property type="entry name" value="nagB"/>
    <property type="match status" value="1"/>
</dbReference>
<comment type="catalytic activity">
    <reaction evidence="3">
        <text>alpha-D-glucosamine 6-phosphate + H2O = beta-D-fructose 6-phosphate + NH4(+)</text>
        <dbReference type="Rhea" id="RHEA:12172"/>
        <dbReference type="ChEBI" id="CHEBI:15377"/>
        <dbReference type="ChEBI" id="CHEBI:28938"/>
        <dbReference type="ChEBI" id="CHEBI:57634"/>
        <dbReference type="ChEBI" id="CHEBI:75989"/>
        <dbReference type="EC" id="3.5.99.6"/>
    </reaction>
</comment>
<dbReference type="InterPro" id="IPR037171">
    <property type="entry name" value="NagB/RpiA_transferase-like"/>
</dbReference>
<dbReference type="InterPro" id="IPR004547">
    <property type="entry name" value="Glucosamine6P_isomerase"/>
</dbReference>
<comment type="similarity">
    <text evidence="3">Belongs to the glucosamine/galactosamine-6-phosphate isomerase family. NagB subfamily.</text>
</comment>
<dbReference type="PROSITE" id="PS01161">
    <property type="entry name" value="GLC_GALNAC_ISOMERASE"/>
    <property type="match status" value="1"/>
</dbReference>
<keyword evidence="1 3" id="KW-0378">Hydrolase</keyword>
<evidence type="ECO:0000256" key="1">
    <source>
        <dbReference type="ARBA" id="ARBA00022801"/>
    </source>
</evidence>
<name>A0ABY4PB52_9LACO</name>
<dbReference type="InterPro" id="IPR006148">
    <property type="entry name" value="Glc/Gal-6P_isomerase"/>
</dbReference>
<gene>
    <name evidence="3 5" type="primary">nagB</name>
    <name evidence="5" type="ORF">MOO47_04085</name>
</gene>
<dbReference type="RefSeq" id="WP_249512196.1">
    <property type="nucleotide sequence ID" value="NZ_CP093365.1"/>
</dbReference>
<dbReference type="CDD" id="cd01399">
    <property type="entry name" value="GlcN6P_deaminase"/>
    <property type="match status" value="1"/>
</dbReference>
<dbReference type="EMBL" id="CP093365">
    <property type="protein sequence ID" value="UQS82969.1"/>
    <property type="molecule type" value="Genomic_DNA"/>
</dbReference>
<accession>A0ABY4PB52</accession>
<dbReference type="EC" id="3.5.99.6" evidence="3"/>
<keyword evidence="2 3" id="KW-0119">Carbohydrate metabolism</keyword>
<dbReference type="Pfam" id="PF01182">
    <property type="entry name" value="Glucosamine_iso"/>
    <property type="match status" value="1"/>
</dbReference>
<dbReference type="GO" id="GO:0004342">
    <property type="term" value="F:glucosamine-6-phosphate deaminase activity"/>
    <property type="evidence" value="ECO:0007669"/>
    <property type="project" value="UniProtKB-EC"/>
</dbReference>
<feature type="active site" description="For ring-opening step" evidence="3">
    <location>
        <position position="135"/>
    </location>
</feature>
<feature type="active site" description="Proton acceptor; for ring-opening step" evidence="3">
    <location>
        <position position="130"/>
    </location>
</feature>
<dbReference type="SUPFAM" id="SSF100950">
    <property type="entry name" value="NagB/RpiA/CoA transferase-like"/>
    <property type="match status" value="1"/>
</dbReference>
<feature type="domain" description="Glucosamine/galactosamine-6-phosphate isomerase" evidence="4">
    <location>
        <begin position="18"/>
        <end position="218"/>
    </location>
</feature>
<evidence type="ECO:0000256" key="3">
    <source>
        <dbReference type="HAMAP-Rule" id="MF_01241"/>
    </source>
</evidence>
<evidence type="ECO:0000259" key="4">
    <source>
        <dbReference type="Pfam" id="PF01182"/>
    </source>
</evidence>
<keyword evidence="6" id="KW-1185">Reference proteome</keyword>
<evidence type="ECO:0000256" key="2">
    <source>
        <dbReference type="ARBA" id="ARBA00023277"/>
    </source>
</evidence>
<evidence type="ECO:0000313" key="6">
    <source>
        <dbReference type="Proteomes" id="UP000831947"/>
    </source>
</evidence>
<proteinExistence type="inferred from homology"/>
<dbReference type="Gene3D" id="3.40.50.1360">
    <property type="match status" value="1"/>
</dbReference>
<organism evidence="5 6">
    <name type="scientific">Bombilactobacillus thymidiniphilus</name>
    <dbReference type="NCBI Taxonomy" id="2923363"/>
    <lineage>
        <taxon>Bacteria</taxon>
        <taxon>Bacillati</taxon>
        <taxon>Bacillota</taxon>
        <taxon>Bacilli</taxon>
        <taxon>Lactobacillales</taxon>
        <taxon>Lactobacillaceae</taxon>
        <taxon>Bombilactobacillus</taxon>
    </lineage>
</organism>
<dbReference type="HAMAP" id="MF_01241">
    <property type="entry name" value="GlcN6P_deamin"/>
    <property type="match status" value="1"/>
</dbReference>
<sequence length="233" mass="25340">MEIITVKNAQQGSQKAFNLLAQNLQAGAKVLGLATGSTPVELYKLIIASDLDFTDITTINLDEYVGLAPQDPQSYHYFMQKQLFAYKQFKQSFIPDGATPDLQNATKQYDQIIDENPIDFQILGIGQNGHIGFNEPQTSFNLKTHVTDLTDSTIAANARFFADNEQVPTQAISMGIASIMPSKQIVLMAWGADKATAIAQMVNGPITENCPASVLQQHPHATVIIDDAAAAKL</sequence>
<comment type="pathway">
    <text evidence="3">Amino-sugar metabolism; N-acetylneuraminate degradation; D-fructose 6-phosphate from N-acetylneuraminate: step 5/5.</text>
</comment>
<comment type="function">
    <text evidence="3">Catalyzes the reversible isomerization-deamination of glucosamine 6-phosphate (GlcN6P) to form fructose 6-phosphate (Fru6P) and ammonium ion.</text>
</comment>
<evidence type="ECO:0000313" key="5">
    <source>
        <dbReference type="EMBL" id="UQS82969.1"/>
    </source>
</evidence>
<dbReference type="PANTHER" id="PTHR11280:SF5">
    <property type="entry name" value="GLUCOSAMINE-6-PHOSPHATE ISOMERASE"/>
    <property type="match status" value="1"/>
</dbReference>
<feature type="active site" description="For ring-opening step" evidence="3">
    <location>
        <position position="128"/>
    </location>
</feature>
<protein>
    <recommendedName>
        <fullName evidence="3">Glucosamine-6-phosphate deaminase</fullName>
        <ecNumber evidence="3">3.5.99.6</ecNumber>
    </recommendedName>
    <alternativeName>
        <fullName evidence="3">GlcN6P deaminase</fullName>
        <shortName evidence="3">GNPDA</shortName>
    </alternativeName>
    <alternativeName>
        <fullName evidence="3">Glucosamine-6-phosphate isomerase</fullName>
    </alternativeName>
</protein>
<reference evidence="5 6" key="1">
    <citation type="journal article" date="2022" name="Int. J. Syst. Evol. Microbiol.">
        <title>Apilactobacillus apisilvae sp. nov., Nicolia spurrieriana gen. nov. sp. nov., Bombilactobacillus folatiphilus sp. nov. and Bombilactobacillus thymidiniphilus sp. nov., four new lactic acid bacterial isolates from stingless bees Tetragonula carbonaria and Austroplebeia australis.</title>
        <authorList>
            <person name="Oliphant S.A."/>
            <person name="Watson-Haigh N.S."/>
            <person name="Sumby K.M."/>
            <person name="Gardner J."/>
            <person name="Groom S."/>
            <person name="Jiranek V."/>
        </authorList>
    </citation>
    <scope>NUCLEOTIDE SEQUENCE [LARGE SCALE GENOMIC DNA]</scope>
    <source>
        <strain evidence="5 6">SG4_A1</strain>
    </source>
</reference>